<dbReference type="KEGG" id="maqu:Maq22A_2p42135"/>
<reference evidence="2 3" key="1">
    <citation type="journal article" date="2015" name="Genome Announc.">
        <title>Complete Genome Sequence of Methylobacterium aquaticum Strain 22A, Isolated from Racomitrium japonicum Moss.</title>
        <authorList>
            <person name="Tani A."/>
            <person name="Ogura Y."/>
            <person name="Hayashi T."/>
            <person name="Kimbara K."/>
        </authorList>
    </citation>
    <scope>NUCLEOTIDE SEQUENCE [LARGE SCALE GENOMIC DNA]</scope>
    <source>
        <strain evidence="2 3">MA-22A</strain>
        <plasmid evidence="3">Plasmid pMaq22A_2p DNA</plasmid>
    </source>
</reference>
<geneLocation type="plasmid" evidence="3">
    <name>pMaq22A_2p DNA</name>
</geneLocation>
<dbReference type="SUPFAM" id="SSF56349">
    <property type="entry name" value="DNA breaking-rejoining enzymes"/>
    <property type="match status" value="1"/>
</dbReference>
<dbReference type="Proteomes" id="UP000061432">
    <property type="component" value="Plasmid pMaq22A_2p"/>
</dbReference>
<evidence type="ECO:0000313" key="2">
    <source>
        <dbReference type="EMBL" id="BAQ50172.1"/>
    </source>
</evidence>
<protein>
    <submittedName>
        <fullName evidence="2">Cre-like putative Phage integrase</fullName>
    </submittedName>
</protein>
<dbReference type="AlphaFoldDB" id="A0A0C6FSY2"/>
<dbReference type="InterPro" id="IPR013762">
    <property type="entry name" value="Integrase-like_cat_sf"/>
</dbReference>
<name>A0A0C6FSY2_9HYPH</name>
<organism evidence="2 3">
    <name type="scientific">Methylobacterium aquaticum</name>
    <dbReference type="NCBI Taxonomy" id="270351"/>
    <lineage>
        <taxon>Bacteria</taxon>
        <taxon>Pseudomonadati</taxon>
        <taxon>Pseudomonadota</taxon>
        <taxon>Alphaproteobacteria</taxon>
        <taxon>Hyphomicrobiales</taxon>
        <taxon>Methylobacteriaceae</taxon>
        <taxon>Methylobacterium</taxon>
    </lineage>
</organism>
<reference evidence="3" key="2">
    <citation type="submission" date="2015-01" db="EMBL/GenBank/DDBJ databases">
        <title>Complete genome sequence of Methylobacterium aquaticum strain 22A.</title>
        <authorList>
            <person name="Tani A."/>
            <person name="Ogura Y."/>
            <person name="Hayashi T."/>
        </authorList>
    </citation>
    <scope>NUCLEOTIDE SEQUENCE [LARGE SCALE GENOMIC DNA]</scope>
    <source>
        <strain evidence="3">MA-22A</strain>
        <plasmid evidence="3">Plasmid pMaq22A_2p DNA</plasmid>
    </source>
</reference>
<sequence length="71" mass="7825">MRCSKADQEGEGAIKYLAPDTMARVEAWLTAAVLESGPLFRPLTKGGKVRARALGDRDVARSTERWPRRPG</sequence>
<accession>A0A0C6FSY2</accession>
<dbReference type="GO" id="GO:0006310">
    <property type="term" value="P:DNA recombination"/>
    <property type="evidence" value="ECO:0007669"/>
    <property type="project" value="UniProtKB-KW"/>
</dbReference>
<evidence type="ECO:0000256" key="1">
    <source>
        <dbReference type="ARBA" id="ARBA00023172"/>
    </source>
</evidence>
<dbReference type="InterPro" id="IPR011010">
    <property type="entry name" value="DNA_brk_join_enz"/>
</dbReference>
<dbReference type="EMBL" id="AP014706">
    <property type="protein sequence ID" value="BAQ50172.1"/>
    <property type="molecule type" value="Genomic_DNA"/>
</dbReference>
<proteinExistence type="predicted"/>
<keyword evidence="1" id="KW-0233">DNA recombination</keyword>
<gene>
    <name evidence="2" type="ORF">Maq22A_2p42135</name>
</gene>
<dbReference type="GO" id="GO:0003677">
    <property type="term" value="F:DNA binding"/>
    <property type="evidence" value="ECO:0007669"/>
    <property type="project" value="InterPro"/>
</dbReference>
<dbReference type="Gene3D" id="1.10.443.10">
    <property type="entry name" value="Intergrase catalytic core"/>
    <property type="match status" value="1"/>
</dbReference>
<dbReference type="GO" id="GO:0015074">
    <property type="term" value="P:DNA integration"/>
    <property type="evidence" value="ECO:0007669"/>
    <property type="project" value="InterPro"/>
</dbReference>
<evidence type="ECO:0000313" key="3">
    <source>
        <dbReference type="Proteomes" id="UP000061432"/>
    </source>
</evidence>
<keyword evidence="2" id="KW-0614">Plasmid</keyword>